<dbReference type="AlphaFoldDB" id="A0A4P7AI47"/>
<name>A0A4P7AI47_9MOLU</name>
<dbReference type="EMBL" id="CP038013">
    <property type="protein sequence ID" value="QBQ07841.1"/>
    <property type="molecule type" value="Genomic_DNA"/>
</dbReference>
<reference evidence="1 2" key="1">
    <citation type="submission" date="2019-03" db="EMBL/GenBank/DDBJ databases">
        <title>Complete genome sequence of Spiroplasma gladiatoris TG-1 (DSM 22552).</title>
        <authorList>
            <person name="Lin Y.-C."/>
            <person name="Chou L."/>
            <person name="Kuo C.-H."/>
        </authorList>
    </citation>
    <scope>NUCLEOTIDE SEQUENCE [LARGE SCALE GENOMIC DNA]</scope>
    <source>
        <strain evidence="1 2">TG-1</strain>
    </source>
</reference>
<keyword evidence="2" id="KW-1185">Reference proteome</keyword>
<organism evidence="1 2">
    <name type="scientific">Spiroplasma gladiatoris</name>
    <dbReference type="NCBI Taxonomy" id="2143"/>
    <lineage>
        <taxon>Bacteria</taxon>
        <taxon>Bacillati</taxon>
        <taxon>Mycoplasmatota</taxon>
        <taxon>Mollicutes</taxon>
        <taxon>Entomoplasmatales</taxon>
        <taxon>Spiroplasmataceae</taxon>
        <taxon>Spiroplasma</taxon>
    </lineage>
</organism>
<evidence type="ECO:0000313" key="1">
    <source>
        <dbReference type="EMBL" id="QBQ07841.1"/>
    </source>
</evidence>
<gene>
    <name evidence="1" type="ORF">SGLAD_v1c06420</name>
</gene>
<protein>
    <submittedName>
        <fullName evidence="1">Uncharacterized protein</fullName>
    </submittedName>
</protein>
<dbReference type="KEGG" id="sgq:SGLAD_v1c06420"/>
<proteinExistence type="predicted"/>
<accession>A0A4P7AI47</accession>
<dbReference type="Proteomes" id="UP000294309">
    <property type="component" value="Chromosome"/>
</dbReference>
<evidence type="ECO:0000313" key="2">
    <source>
        <dbReference type="Proteomes" id="UP000294309"/>
    </source>
</evidence>
<sequence>MKFKNIEIIFDNKSKEDFLKYKNIIGIIKGHPKLHIF</sequence>